<feature type="binding site" description="covalent" evidence="6">
    <location>
        <position position="63"/>
    </location>
    <ligand>
        <name>heme c</name>
        <dbReference type="ChEBI" id="CHEBI:61717"/>
    </ligand>
</feature>
<feature type="binding site" description="covalent" evidence="6">
    <location>
        <position position="60"/>
    </location>
    <ligand>
        <name>heme c</name>
        <dbReference type="ChEBI" id="CHEBI:61717"/>
    </ligand>
</feature>
<dbReference type="EMBL" id="JNVC02000005">
    <property type="protein sequence ID" value="KEZ51736.1"/>
    <property type="molecule type" value="Genomic_DNA"/>
</dbReference>
<dbReference type="GO" id="GO:0005506">
    <property type="term" value="F:iron ion binding"/>
    <property type="evidence" value="ECO:0007669"/>
    <property type="project" value="InterPro"/>
</dbReference>
<dbReference type="NCBIfam" id="NF045773">
    <property type="entry name" value="cytochro_C550"/>
    <property type="match status" value="1"/>
</dbReference>
<evidence type="ECO:0000256" key="1">
    <source>
        <dbReference type="ARBA" id="ARBA00022448"/>
    </source>
</evidence>
<reference evidence="10 11" key="1">
    <citation type="journal article" date="2005" name="Int. J. Syst. Evol. Microbiol.">
        <title>Bacillus cibi sp. nov., isolated from jeotgal, a traditional Korean fermented seafood.</title>
        <authorList>
            <person name="Yoon J.H."/>
            <person name="Lee C.H."/>
            <person name="Oh T.K."/>
        </authorList>
    </citation>
    <scope>NUCLEOTIDE SEQUENCE [LARGE SCALE GENOMIC DNA]</scope>
    <source>
        <strain evidence="10 11">DSM 16189</strain>
    </source>
</reference>
<keyword evidence="5 7" id="KW-0408">Iron</keyword>
<dbReference type="RefSeq" id="WP_029279613.1">
    <property type="nucleotide sequence ID" value="NZ_CANLZQ010000001.1"/>
</dbReference>
<dbReference type="InterPro" id="IPR051811">
    <property type="entry name" value="Cytochrome_c550/c551-like"/>
</dbReference>
<keyword evidence="1" id="KW-0813">Transport</keyword>
<organism evidence="10 11">
    <name type="scientific">Metabacillus indicus</name>
    <name type="common">Bacillus indicus</name>
    <dbReference type="NCBI Taxonomy" id="246786"/>
    <lineage>
        <taxon>Bacteria</taxon>
        <taxon>Bacillati</taxon>
        <taxon>Bacillota</taxon>
        <taxon>Bacilli</taxon>
        <taxon>Bacillales</taxon>
        <taxon>Bacillaceae</taxon>
        <taxon>Metabacillus</taxon>
    </lineage>
</organism>
<keyword evidence="2 6" id="KW-0349">Heme</keyword>
<feature type="domain" description="Cytochrome c" evidence="9">
    <location>
        <begin position="47"/>
        <end position="120"/>
    </location>
</feature>
<keyword evidence="4" id="KW-0249">Electron transport</keyword>
<gene>
    <name evidence="10" type="ORF">GS18_0211490</name>
</gene>
<accession>A0A084GWM4</accession>
<protein>
    <recommendedName>
        <fullName evidence="9">Cytochrome c domain-containing protein</fullName>
    </recommendedName>
</protein>
<evidence type="ECO:0000256" key="8">
    <source>
        <dbReference type="SAM" id="Phobius"/>
    </source>
</evidence>
<dbReference type="OrthoDB" id="7933886at2"/>
<dbReference type="Pfam" id="PF13442">
    <property type="entry name" value="Cytochrome_CBB3"/>
    <property type="match status" value="1"/>
</dbReference>
<keyword evidence="8" id="KW-1133">Transmembrane helix</keyword>
<evidence type="ECO:0000259" key="9">
    <source>
        <dbReference type="PROSITE" id="PS51007"/>
    </source>
</evidence>
<evidence type="ECO:0000313" key="10">
    <source>
        <dbReference type="EMBL" id="KEZ51736.1"/>
    </source>
</evidence>
<feature type="transmembrane region" description="Helical" evidence="8">
    <location>
        <begin position="6"/>
        <end position="25"/>
    </location>
</feature>
<dbReference type="PROSITE" id="PS51007">
    <property type="entry name" value="CYTC"/>
    <property type="match status" value="1"/>
</dbReference>
<comment type="PTM">
    <text evidence="6">Binds 1 heme c group covalently per subunit.</text>
</comment>
<sequence>MNRNPLIPFALVAVIGIGLMFFLSIKGLGDMKEMAGEGKEEDKSGEVANASPEEIYKQNCISCHGENYEGGAGPALKGVGDKLGVDGIKDTIKNGRGAMPAGLVPDEKLDEMAKWVSEIK</sequence>
<evidence type="ECO:0000256" key="6">
    <source>
        <dbReference type="PIRSR" id="PIRSR000025-1"/>
    </source>
</evidence>
<dbReference type="SUPFAM" id="SSF46626">
    <property type="entry name" value="Cytochrome c"/>
    <property type="match status" value="1"/>
</dbReference>
<comment type="caution">
    <text evidence="10">The sequence shown here is derived from an EMBL/GenBank/DDBJ whole genome shotgun (WGS) entry which is preliminary data.</text>
</comment>
<evidence type="ECO:0000256" key="4">
    <source>
        <dbReference type="ARBA" id="ARBA00022982"/>
    </source>
</evidence>
<dbReference type="AlphaFoldDB" id="A0A084GWM4"/>
<evidence type="ECO:0000313" key="11">
    <source>
        <dbReference type="Proteomes" id="UP000028549"/>
    </source>
</evidence>
<feature type="binding site" description="axial binding residue" evidence="7">
    <location>
        <position position="99"/>
    </location>
    <ligand>
        <name>heme c</name>
        <dbReference type="ChEBI" id="CHEBI:61717"/>
    </ligand>
    <ligandPart>
        <name>Fe</name>
        <dbReference type="ChEBI" id="CHEBI:18248"/>
    </ligandPart>
</feature>
<dbReference type="GO" id="GO:0020037">
    <property type="term" value="F:heme binding"/>
    <property type="evidence" value="ECO:0007669"/>
    <property type="project" value="InterPro"/>
</dbReference>
<dbReference type="InterPro" id="IPR054780">
    <property type="entry name" value="Cytochro_C550_firm"/>
</dbReference>
<dbReference type="PANTHER" id="PTHR37823">
    <property type="entry name" value="CYTOCHROME C-553-LIKE"/>
    <property type="match status" value="1"/>
</dbReference>
<evidence type="ECO:0000256" key="3">
    <source>
        <dbReference type="ARBA" id="ARBA00022723"/>
    </source>
</evidence>
<keyword evidence="11" id="KW-1185">Reference proteome</keyword>
<dbReference type="PANTHER" id="PTHR37823:SF2">
    <property type="entry name" value="CYTOCHROME C-550"/>
    <property type="match status" value="1"/>
</dbReference>
<dbReference type="Proteomes" id="UP000028549">
    <property type="component" value="Unassembled WGS sequence"/>
</dbReference>
<evidence type="ECO:0000256" key="5">
    <source>
        <dbReference type="ARBA" id="ARBA00023004"/>
    </source>
</evidence>
<dbReference type="GO" id="GO:0009055">
    <property type="term" value="F:electron transfer activity"/>
    <property type="evidence" value="ECO:0007669"/>
    <property type="project" value="InterPro"/>
</dbReference>
<keyword evidence="8" id="KW-0812">Transmembrane</keyword>
<dbReference type="InterPro" id="IPR009056">
    <property type="entry name" value="Cyt_c-like_dom"/>
</dbReference>
<feature type="binding site" description="axial binding residue" evidence="7">
    <location>
        <position position="64"/>
    </location>
    <ligand>
        <name>heme c</name>
        <dbReference type="ChEBI" id="CHEBI:61717"/>
    </ligand>
    <ligandPart>
        <name>Fe</name>
        <dbReference type="ChEBI" id="CHEBI:18248"/>
    </ligandPart>
</feature>
<dbReference type="Gene3D" id="1.10.760.10">
    <property type="entry name" value="Cytochrome c-like domain"/>
    <property type="match status" value="1"/>
</dbReference>
<evidence type="ECO:0000256" key="7">
    <source>
        <dbReference type="PIRSR" id="PIRSR000025-2"/>
    </source>
</evidence>
<dbReference type="InterPro" id="IPR036909">
    <property type="entry name" value="Cyt_c-like_dom_sf"/>
</dbReference>
<keyword evidence="3 7" id="KW-0479">Metal-binding</keyword>
<keyword evidence="8" id="KW-0472">Membrane</keyword>
<dbReference type="InterPro" id="IPR012218">
    <property type="entry name" value="Cyt_c_BACSU-c550-type"/>
</dbReference>
<dbReference type="PIRSF" id="PIRSF000025">
    <property type="entry name" value="Cytc_Bsub_c550"/>
    <property type="match status" value="1"/>
</dbReference>
<evidence type="ECO:0000256" key="2">
    <source>
        <dbReference type="ARBA" id="ARBA00022617"/>
    </source>
</evidence>
<dbReference type="STRING" id="246786.GS18_0211490"/>
<name>A0A084GWM4_METID</name>
<proteinExistence type="predicted"/>
<dbReference type="GO" id="GO:0016020">
    <property type="term" value="C:membrane"/>
    <property type="evidence" value="ECO:0007669"/>
    <property type="project" value="InterPro"/>
</dbReference>